<dbReference type="InterPro" id="IPR011641">
    <property type="entry name" value="Tyr-kin_ephrin_A/B_rcpt-like"/>
</dbReference>
<reference evidence="4 5" key="1">
    <citation type="journal article" date="2012" name="Genome Biol.">
        <title>Sequencing three crocodilian genomes to illuminate the evolution of archosaurs and amniotes.</title>
        <authorList>
            <person name="St John J.A."/>
            <person name="Braun E.L."/>
            <person name="Isberg S.R."/>
            <person name="Miles L.G."/>
            <person name="Chong A.Y."/>
            <person name="Gongora J."/>
            <person name="Dalzell P."/>
            <person name="Moran C."/>
            <person name="Bed'hom B."/>
            <person name="Abzhanov A."/>
            <person name="Burgess S.C."/>
            <person name="Cooksey A.M."/>
            <person name="Castoe T.A."/>
            <person name="Crawford N.G."/>
            <person name="Densmore L.D."/>
            <person name="Drew J.C."/>
            <person name="Edwards S.V."/>
            <person name="Faircloth B.C."/>
            <person name="Fujita M.K."/>
            <person name="Greenwold M.J."/>
            <person name="Hoffmann F.G."/>
            <person name="Howard J.M."/>
            <person name="Iguchi T."/>
            <person name="Janes D.E."/>
            <person name="Khan S.Y."/>
            <person name="Kohno S."/>
            <person name="de Koning A.J."/>
            <person name="Lance S.L."/>
            <person name="McCarthy F.M."/>
            <person name="McCormack J.E."/>
            <person name="Merchant M.E."/>
            <person name="Peterson D.G."/>
            <person name="Pollock D.D."/>
            <person name="Pourmand N."/>
            <person name="Raney B.J."/>
            <person name="Roessler K.A."/>
            <person name="Sanford J.R."/>
            <person name="Sawyer R.H."/>
            <person name="Schmidt C.J."/>
            <person name="Triplett E.W."/>
            <person name="Tuberville T.D."/>
            <person name="Venegas-Anaya M."/>
            <person name="Howard J.T."/>
            <person name="Jarvis E.D."/>
            <person name="Guillette L.J.Jr."/>
            <person name="Glenn T.C."/>
            <person name="Green R.E."/>
            <person name="Ray D.A."/>
        </authorList>
    </citation>
    <scope>NUCLEOTIDE SEQUENCE [LARGE SCALE GENOMIC DNA]</scope>
    <source>
        <strain evidence="4">KSC_2009_1</strain>
    </source>
</reference>
<keyword evidence="1" id="KW-0175">Coiled coil</keyword>
<dbReference type="Pfam" id="PF07699">
    <property type="entry name" value="Ephrin_rec_like"/>
    <property type="match status" value="1"/>
</dbReference>
<feature type="compositionally biased region" description="Polar residues" evidence="2">
    <location>
        <begin position="4802"/>
        <end position="4822"/>
    </location>
</feature>
<evidence type="ECO:0000256" key="2">
    <source>
        <dbReference type="SAM" id="MobiDB-lite"/>
    </source>
</evidence>
<dbReference type="Proteomes" id="UP000050525">
    <property type="component" value="Unassembled WGS sequence"/>
</dbReference>
<accession>A0A151NQ84</accession>
<feature type="compositionally biased region" description="Basic residues" evidence="2">
    <location>
        <begin position="4779"/>
        <end position="4789"/>
    </location>
</feature>
<name>A0A151NQ84_ALLMI</name>
<gene>
    <name evidence="4" type="ORF">Y1Q_0022586</name>
</gene>
<dbReference type="Pfam" id="PF15874">
    <property type="entry name" value="Il2rg"/>
    <property type="match status" value="1"/>
</dbReference>
<proteinExistence type="predicted"/>
<evidence type="ECO:0000313" key="5">
    <source>
        <dbReference type="Proteomes" id="UP000050525"/>
    </source>
</evidence>
<sequence length="4822" mass="509447">MHRQTWVLVREACALLPEGKSQEARISGKEERSLECLQHLPVTLLLKSYHLGTTHCQPELDRYQYHRREAAPELISCQSSVPSHPHRAGRCLQVGTFSLAPACDMDCQTRCLIDCSKGYYYTAGNCVECPVGFYCTGGRVAPQKCPAGTANELTGQADVMACQACPDGYVSLDTRAGCRACPGGYSCDPHSGLQTSCSPGQYSPEGEQKCRECPQGYICPEGHNRQHCPAGQEPNPSHVRCVACAPGSFSTEGAVRCQPCPAGHYCPHVGTIQPLRCPPGSCTDAPGQSKCQRCSESSCCSDALGHIQQDREAAGLLGGLPCQLCPSGHFCPDGLEPPPCPAGSYKAKERLPKPSDASSSSSLPGTYNPLPGQDEATDCRPCPAGRACTQAALTQPDSECMVGHVCPLGSSSPHAPSNACPPGTFTNYLHLFDKSQCETCPARFICTRGTGGKQKPPAPCPVGHYCPPGTKYPTQYKCASGTWSNRTGLASEGECLPCPAGWFCMAGVSVPSGRCRAGHYCPEGTRTSTQLPCPAGTYSTRMGNGRVEDCAACPAGSYCGDGTAKPVVCPMGTFRAEQGAKAAEDCEHTSREAMLLVMVCPAGLLCPEGQAVAPDASGNACPRGYYCPQGDLDFPARPCPNGTYGEQQGLGRADECLPCPAGKYCYREGTTLQGITHPTGDCPPGYTCPPGTGFPFSFPCQPSFCWDNSTGDGGDACRTCPAGHYCDSPAMTEPKPCPAGSYCVQGSSHPEPCPEGTYSNRKGLAGPLECNPCGGGFFCAEQGQTGPSGHCEAGFYCWGRALTPLPTDGVTGNLCPAGAYCPPGSPLPIPCPAGTYSNASGLSSLKQCLDCPPGLYCDGTNSQAPTGPCKPGYFCTGAAKTALQQVAMEGHYTLAGAFRPEPCPLGSFQPGRGRSLCRECPEGTFCNQTGLAEPVACPMGHYCPAGSTLPLPCPVGTYGTGSCTPCTPGMYCSMAGLARPEGLCQPGYYCVQGSSSPSPVGRPFGDLCPPGYYCFAGTKSPNETPCPAGTWNEHRGAQDASWCLPCPSGFFCNVTGQVSPAGFCAPGYYCTGRTRTPRPMDGITGNMCPEGHYCPAGSRAPSPCPDGEHSNTTGQEKCSPCPAGFHCQSGIKLRCPPGFYCPQKTGISFSPCPPGTYNPSHGVSQAERCQQCPAGMFCGEWGLSSPSGPCWPGFFCTAGASVPNPNGVTNTSSGGPCPPGHFCPAGTSMPLPCPVGTYSDRLYLGLESSCTPCPPGYHCSSAGLVSPSGPCSAGFYCLSGASSPSPAGIRQKGGPCPLSHFCPEGTSFPFPCLAGTYNNLTQQAACFPCAAGYYCPENTTSYSVYPCPPGFYCPTGTKFATEFPCPRGYYNPDPMTQSLDSCLPCPPGHYCRKENLTAVSGKCDAGWFCVSAAWTSQPFDVDNYTNSNCLCPATATGGKCMAGFYCPEGSPEPIPCPPGFYCSASGLSVPSGECAAGFYCTGGAASPKPTDGVTGNICPPGTYCNPGSAMPVLCPAGTFCGLQGQSMVSECQPCLSGFYCAVPGLSAPSGECWEGYYCDSSQGPVSNFTLYPCPQGFYCPAGTQQATQHSCPPGTFGPRQRLKSMAECQGCPPGKYCALPGLAAPTGDCSEGFWCKGGAQVKDPIDGESGLPCPPGRYCLAGTPIPLLCPRGTWSSSKGNKNLQDCQPCSGGHYCNGTGLVAPSGYCSPGFYCISGAQTPTPTDASSGAPCPVGHYCPLGTESPIPCPSGSYMPQTHGKECYDCPEGKYCVPGQEPQSCPKGYYCPRGTGLDWWPCPRGTYSPEQGLDSSTGCRVCDGGKFCSHRNATNVAGECWEGFYCTKGSDRPNPHTRFQGQAGPCPPGHYCPRGTAVPEPCPVGTFSTRIKLSSEAHCSPCLPGHYCNSTGLLVPTGQCAEGFYCTLGSTLPVVPAVDKTGGPCPTGYFCPRGTATPLPCPAGSYNPSERQASCLPCTKGFFCPKNSSSLERNECPAGHFCPLGTASATQFPCPRGTYNPQTGSSHISHCIPCDPGHYCALAGQSHMTGPCSAGYYCSAGVSTSTPADGLVGNVCPKGNYCPMGSVLPRPCPLGYYSNSTGNMEIEDCLLCDAGYFCNRTGLSSPTGLCGAGFYCSGGAVSPQSPMTTSSGGPCPPGHYCVVGSSRAQPCPAGSYSPFWGMAQCFKCPEGFYCKAGSTNYTACPTGHYCPKNTEFGTQFPCPRGTYSDAFNIWDASKCQLCPPGKVCSKPGLTSPDALCMPGWFCPPGSTSTKPVFPGSFPAEAGAAASGSLGLCQAGTFCPGGSAIPIPCTPGWYCASPELAAPSGPCDAGFYCTGGSTLPNPMDGAVGNICPRGHFCPQGSSSPSPCPPGSFLAQRGGQSAQDCQLCLAGWFCSLRGQSSPEGLCKEGWFCPLGSASGRSPDHVCPAGHYCPAGSPEPKPCPAGKYQDQTGQSQCKTCPAGKFCGQKDQTQDHKDTSSHGLAKPADCPAGYYCPSGTKAARQYPCPEGTFSNQTGLQSSHECQPCPAGKFCANAGLSAPSGPCSPGHYCTLKAHIPNPMHDETGDLCPAGHFCPLGSSSPVLCPTGTFLPQTGMASRNACLPCLGGKFCQGEGMADVSGTCHAGYYCPLGSTKPDQELCPTGFYCPKGSELPVPCDSGSLNPHAGRWHPTDCQLCPAGHFCSGFGRPAPEGPCSAGFYCPPGQTSAIPASYRCPQDYYCPAGSAMPVPCERGTYQPQEGKDSCDLCPAGLFCEPSNKSSGVQLPRPCPVGYFCPPGTSFSTEHPCPRGTFGPKPGATHESDCEPCPAGMYCSAPGLTQPSGFCHSGYYCTKGAITPAPIRHRVESVGLSPPGNDICPPGHFCPNGTSYPIPCPPGSYSSSLGLAAEDQCQLCPAGRYCNRAGLSDLSQASLCSAGYVCLEGSSGPCPSNGLHGYRCPSGFYCPTGTGLEIPCEPGMFSPMPGASVCLPCPAGVTCRHAATVKPLSCPQGYYCPSQTAMPLPCPEGTLNTLEGALSPAACRPCPVGRYCRGHANWEPDGLCSAGYYCAGGAADAVPRRTPGFPLNGPCPLGHYCPEGTLFPVACPVGTLNNSTGCSSQDSCVPCYPGFFCASVGLSSPTGPCAAGFYCPANFSSFSPTAFLCPKGHFCTSGAAYPTSCPTGEYQPHRGSESCIPCQPGFYCQETVSGDPKHCPPHTYCPAGTLVPYPCPDGTFTPPNKTGLQDERECLACSAGHYCRGGWLEGKCAAGYFCQARSFESTPQGHDFPWSSLAECPWGQVCAGLCPAGFYCQEGSEVPTPCPPNTIRAVPGASQREDCLPCPPGRWCQAGDPVSYLCPSGHYCTGGNITGPSSVMVPQQCPEHTYYPGLEAQSLADCQPCPPGYRCPMPGLTTFEDYPCPPGHWCPGEGDTFLCPPGTFRTQPGAVSLDECDPCSPGYYCPDPAQTKMPNIQGTPCEPGYECPPGSVNPIICRPGFYCGLHTGLPSMCPGGYYCPEGSSRYNTPEQLCVFPYYCPPGSMHPLPCKGGYMACNVTGPRDSFETCCRLCDAGTYRSDFLATPSCQPCPAGFTCPPGSSNYLQQPCPRGYYCPPMAHAPVPCPPGTHGNSSLAKHPDECHACPAGSFNHLRAQTGCFPCGSSSSSQPGATSCSCHGLNRAFQQSDGSCICQAGYVYYDERGKKSSDSNSDQDCQSQVEERCAPGEVRLASTRQCVSPEQHDCSPFCGPVGGKLNAELGMCHCEQYVSAEELCDRECLLRAPQISLRVGINRELLLSVEEGEDREVTGILGPDEHVQRSQRVHFVLFSPGGVLGVMISSTEELNEFLTASGGFGLATPLQKGWHSKAIPAKDPHRLPHIPNPIVCVHVGDTILFQLSIHPHDRASSHYPVYQKQHLYNSNPSWDFGPFRRLDHLIRETHLNISKFAHVFPDPGRYVFRDNTVQDRTLIVTVNEENMGCDPKDSSFQPSSPYQLARHGILKHRKLNLAPNWAAVTAVLFVLGFLIFMLLTLAIVLRPPISNPSPMKSWKPRWRSLGEPHIPPEYVLIKDSLQFYEALGPHGSGEGADTGEKAIIYGAGEQHALRNLEDFSVRTLYDKLEDQNLHLASQLTKHRTEVMAFYRGISQRIQDLADMAQALNSEGLKVLTKQSVPVDKTQSTTQGATGTQKCNEPTGNDVQAVGYAGAEWREATELMKALKILLGQVRCGNVAVKTEVTQQLLGQDRMATQGKAETEQGQDPALSLQHGLSSRKGAFAGLPGYEEQGLGLQPGSATLACLTELEVESLMATSPLAKTLQEIKQALEKHQQLKQRPSPPAAPEAGLHESSPGLTGNALVPMDLASLSPRQFVVYRFGCAMVRLLSKACFHPALVLMLAQAIPDQDLAGTEEDFQSPGAFYYDAINRLLYLHPAELENVGAFIATLLNALARIKTGSTSAAAPGSCFQRELNRAIMALANAFFQSSWGAAEKDPIEDNSSTLLDCRTIFEELLRVQMSPDPCCHEKSQRERLQHYQCFQLRAEILDSVENLGREEAGKRSENTGKKNADSLHLQVAKLEDKLDELNEEFLQLTVQALASQKEGELLDQELRAQEELLTQKAWDTPGETTQHYTRLLEAWATKRDQTQLLEIRRSCLAQRISDTESELFHLQQTTVATGFEGIWRLFLPENISRLFPDMFITVLFGAVENEQALFNINCKVQPLLESMKHCCGCESEGEIELADESGQVKNLLQNQHGYASELLHERELCVLLSVARSDGSAEAVFTPLLKHEGIINPKFLAKLGNWEDSKVPSARARSRKASRKPTLHLEIPAADGKRTQSPQGNRNKMVSPSKQGKKL</sequence>
<organism evidence="4 5">
    <name type="scientific">Alligator mississippiensis</name>
    <name type="common">American alligator</name>
    <dbReference type="NCBI Taxonomy" id="8496"/>
    <lineage>
        <taxon>Eukaryota</taxon>
        <taxon>Metazoa</taxon>
        <taxon>Chordata</taxon>
        <taxon>Craniata</taxon>
        <taxon>Vertebrata</taxon>
        <taxon>Euteleostomi</taxon>
        <taxon>Archelosauria</taxon>
        <taxon>Archosauria</taxon>
        <taxon>Crocodylia</taxon>
        <taxon>Alligatoridae</taxon>
        <taxon>Alligatorinae</taxon>
        <taxon>Alligator</taxon>
    </lineage>
</organism>
<comment type="caution">
    <text evidence="4">The sequence shown here is derived from an EMBL/GenBank/DDBJ whole genome shotgun (WGS) entry which is preliminary data.</text>
</comment>
<feature type="region of interest" description="Disordered" evidence="2">
    <location>
        <begin position="342"/>
        <end position="370"/>
    </location>
</feature>
<evidence type="ECO:0000259" key="3">
    <source>
        <dbReference type="Pfam" id="PF07699"/>
    </source>
</evidence>
<dbReference type="PANTHER" id="PTHR46104">
    <property type="entry name" value="GENE 9195-RELATED-RELATED"/>
    <property type="match status" value="1"/>
</dbReference>
<dbReference type="InterPro" id="IPR009030">
    <property type="entry name" value="Growth_fac_rcpt_cys_sf"/>
</dbReference>
<feature type="coiled-coil region" evidence="1">
    <location>
        <begin position="4531"/>
        <end position="4565"/>
    </location>
</feature>
<evidence type="ECO:0000256" key="1">
    <source>
        <dbReference type="SAM" id="Coils"/>
    </source>
</evidence>
<keyword evidence="5" id="KW-1185">Reference proteome</keyword>
<feature type="domain" description="Tyrosine-protein kinase ephrin type A/B receptor-like" evidence="3">
    <location>
        <begin position="2714"/>
        <end position="2748"/>
    </location>
</feature>
<feature type="region of interest" description="Disordered" evidence="2">
    <location>
        <begin position="4292"/>
        <end position="4316"/>
    </location>
</feature>
<dbReference type="InterPro" id="IPR039471">
    <property type="entry name" value="CXorf65-like"/>
</dbReference>
<dbReference type="SUPFAM" id="SSF57184">
    <property type="entry name" value="Growth factor receptor domain"/>
    <property type="match status" value="17"/>
</dbReference>
<dbReference type="STRING" id="8496.A0A151NQ84"/>
<evidence type="ECO:0000313" key="4">
    <source>
        <dbReference type="EMBL" id="KYO39002.1"/>
    </source>
</evidence>
<dbReference type="EMBL" id="AKHW03002395">
    <property type="protein sequence ID" value="KYO39002.1"/>
    <property type="molecule type" value="Genomic_DNA"/>
</dbReference>
<dbReference type="Gene3D" id="2.10.50.10">
    <property type="entry name" value="Tumor Necrosis Factor Receptor, subunit A, domain 2"/>
    <property type="match status" value="18"/>
</dbReference>
<dbReference type="PANTHER" id="PTHR46104:SF1">
    <property type="entry name" value="GENE 9195-RELATED"/>
    <property type="match status" value="1"/>
</dbReference>
<feature type="region of interest" description="Disordered" evidence="2">
    <location>
        <begin position="4774"/>
        <end position="4822"/>
    </location>
</feature>
<dbReference type="SMART" id="SM01411">
    <property type="entry name" value="Ephrin_rec_like"/>
    <property type="match status" value="50"/>
</dbReference>
<protein>
    <recommendedName>
        <fullName evidence="3">Tyrosine-protein kinase ephrin type A/B receptor-like domain-containing protein</fullName>
    </recommendedName>
</protein>